<comment type="caution">
    <text evidence="7">The sequence shown here is derived from an EMBL/GenBank/DDBJ whole genome shotgun (WGS) entry which is preliminary data.</text>
</comment>
<dbReference type="InterPro" id="IPR013325">
    <property type="entry name" value="RNA_pol_sigma_r2"/>
</dbReference>
<dbReference type="SUPFAM" id="SSF88659">
    <property type="entry name" value="Sigma3 and sigma4 domains of RNA polymerase sigma factors"/>
    <property type="match status" value="1"/>
</dbReference>
<evidence type="ECO:0008006" key="9">
    <source>
        <dbReference type="Google" id="ProtNLM"/>
    </source>
</evidence>
<evidence type="ECO:0000259" key="6">
    <source>
        <dbReference type="Pfam" id="PF08281"/>
    </source>
</evidence>
<dbReference type="InterPro" id="IPR036388">
    <property type="entry name" value="WH-like_DNA-bd_sf"/>
</dbReference>
<keyword evidence="4" id="KW-0804">Transcription</keyword>
<dbReference type="GO" id="GO:0003677">
    <property type="term" value="F:DNA binding"/>
    <property type="evidence" value="ECO:0007669"/>
    <property type="project" value="InterPro"/>
</dbReference>
<comment type="similarity">
    <text evidence="1">Belongs to the sigma-70 factor family. ECF subfamily.</text>
</comment>
<evidence type="ECO:0000313" key="8">
    <source>
        <dbReference type="Proteomes" id="UP000029393"/>
    </source>
</evidence>
<dbReference type="STRING" id="1384056.N787_04670"/>
<dbReference type="InterPro" id="IPR013249">
    <property type="entry name" value="RNA_pol_sigma70_r4_t2"/>
</dbReference>
<evidence type="ECO:0000313" key="7">
    <source>
        <dbReference type="EMBL" id="KFN42067.1"/>
    </source>
</evidence>
<dbReference type="InterPro" id="IPR007627">
    <property type="entry name" value="RNA_pol_sigma70_r2"/>
</dbReference>
<dbReference type="PANTHER" id="PTHR43133:SF46">
    <property type="entry name" value="RNA POLYMERASE SIGMA-70 FACTOR ECF SUBFAMILY"/>
    <property type="match status" value="1"/>
</dbReference>
<accession>A0A091ASE4</accession>
<reference evidence="7 8" key="1">
    <citation type="submission" date="2013-09" db="EMBL/GenBank/DDBJ databases">
        <title>Genome sequencing of Arenimonas metalli.</title>
        <authorList>
            <person name="Chen F."/>
            <person name="Wang G."/>
        </authorList>
    </citation>
    <scope>NUCLEOTIDE SEQUENCE [LARGE SCALE GENOMIC DNA]</scope>
    <source>
        <strain evidence="7 8">CF5-1</strain>
    </source>
</reference>
<dbReference type="InterPro" id="IPR013324">
    <property type="entry name" value="RNA_pol_sigma_r3/r4-like"/>
</dbReference>
<dbReference type="InterPro" id="IPR014284">
    <property type="entry name" value="RNA_pol_sigma-70_dom"/>
</dbReference>
<dbReference type="PATRIC" id="fig|1384056.3.peg.2455"/>
<feature type="domain" description="RNA polymerase sigma factor 70 region 4 type 2" evidence="6">
    <location>
        <begin position="128"/>
        <end position="179"/>
    </location>
</feature>
<keyword evidence="2" id="KW-0805">Transcription regulation</keyword>
<evidence type="ECO:0000256" key="2">
    <source>
        <dbReference type="ARBA" id="ARBA00023015"/>
    </source>
</evidence>
<protein>
    <recommendedName>
        <fullName evidence="9">RNA polymerase subunit sigma-24</fullName>
    </recommendedName>
</protein>
<dbReference type="Proteomes" id="UP000029393">
    <property type="component" value="Unassembled WGS sequence"/>
</dbReference>
<proteinExistence type="inferred from homology"/>
<dbReference type="GO" id="GO:0016987">
    <property type="term" value="F:sigma factor activity"/>
    <property type="evidence" value="ECO:0007669"/>
    <property type="project" value="UniProtKB-KW"/>
</dbReference>
<organism evidence="7 8">
    <name type="scientific">Arenimonas metalli CF5-1</name>
    <dbReference type="NCBI Taxonomy" id="1384056"/>
    <lineage>
        <taxon>Bacteria</taxon>
        <taxon>Pseudomonadati</taxon>
        <taxon>Pseudomonadota</taxon>
        <taxon>Gammaproteobacteria</taxon>
        <taxon>Lysobacterales</taxon>
        <taxon>Lysobacteraceae</taxon>
        <taxon>Arenimonas</taxon>
    </lineage>
</organism>
<sequence length="192" mass="21650">MTDVSHPSSFAIDVPAALVDRARRGDAGAFEQLYRLFERPVFTLALRLTGDREEAQDLLQDTMLKLFDRVGEFRGDSPFWGWLRQIAVNDALMRLRRRGRLPQTEEAVDAELECHDVMLPAAAADAALLTRALGRMADATRSVLWLYHAEGYTHDEIAGLMGRTPSFSKSQLARGTRKLRELLKIEQELSHA</sequence>
<dbReference type="Pfam" id="PF08281">
    <property type="entry name" value="Sigma70_r4_2"/>
    <property type="match status" value="1"/>
</dbReference>
<dbReference type="GO" id="GO:0006352">
    <property type="term" value="P:DNA-templated transcription initiation"/>
    <property type="evidence" value="ECO:0007669"/>
    <property type="project" value="InterPro"/>
</dbReference>
<evidence type="ECO:0000259" key="5">
    <source>
        <dbReference type="Pfam" id="PF04542"/>
    </source>
</evidence>
<name>A0A091ASE4_9GAMM</name>
<keyword evidence="8" id="KW-1185">Reference proteome</keyword>
<evidence type="ECO:0000256" key="4">
    <source>
        <dbReference type="ARBA" id="ARBA00023163"/>
    </source>
</evidence>
<dbReference type="Gene3D" id="1.10.10.10">
    <property type="entry name" value="Winged helix-like DNA-binding domain superfamily/Winged helix DNA-binding domain"/>
    <property type="match status" value="1"/>
</dbReference>
<dbReference type="EMBL" id="AVCK01000055">
    <property type="protein sequence ID" value="KFN42067.1"/>
    <property type="molecule type" value="Genomic_DNA"/>
</dbReference>
<dbReference type="SUPFAM" id="SSF88946">
    <property type="entry name" value="Sigma2 domain of RNA polymerase sigma factors"/>
    <property type="match status" value="1"/>
</dbReference>
<gene>
    <name evidence="7" type="ORF">N787_04670</name>
</gene>
<dbReference type="InterPro" id="IPR039425">
    <property type="entry name" value="RNA_pol_sigma-70-like"/>
</dbReference>
<dbReference type="Gene3D" id="1.10.1740.10">
    <property type="match status" value="1"/>
</dbReference>
<evidence type="ECO:0000256" key="3">
    <source>
        <dbReference type="ARBA" id="ARBA00023082"/>
    </source>
</evidence>
<dbReference type="eggNOG" id="COG1595">
    <property type="taxonomic scope" value="Bacteria"/>
</dbReference>
<dbReference type="PANTHER" id="PTHR43133">
    <property type="entry name" value="RNA POLYMERASE ECF-TYPE SIGMA FACTO"/>
    <property type="match status" value="1"/>
</dbReference>
<dbReference type="Pfam" id="PF04542">
    <property type="entry name" value="Sigma70_r2"/>
    <property type="match status" value="1"/>
</dbReference>
<keyword evidence="3" id="KW-0731">Sigma factor</keyword>
<dbReference type="AlphaFoldDB" id="A0A091ASE4"/>
<dbReference type="NCBIfam" id="TIGR02937">
    <property type="entry name" value="sigma70-ECF"/>
    <property type="match status" value="1"/>
</dbReference>
<feature type="domain" description="RNA polymerase sigma-70 region 2" evidence="5">
    <location>
        <begin position="33"/>
        <end position="100"/>
    </location>
</feature>
<evidence type="ECO:0000256" key="1">
    <source>
        <dbReference type="ARBA" id="ARBA00010641"/>
    </source>
</evidence>